<keyword evidence="5" id="KW-1185">Reference proteome</keyword>
<dbReference type="InterPro" id="IPR027417">
    <property type="entry name" value="P-loop_NTPase"/>
</dbReference>
<organism evidence="4 5">
    <name type="scientific">Rheinheimera soli</name>
    <dbReference type="NCBI Taxonomy" id="443616"/>
    <lineage>
        <taxon>Bacteria</taxon>
        <taxon>Pseudomonadati</taxon>
        <taxon>Pseudomonadota</taxon>
        <taxon>Gammaproteobacteria</taxon>
        <taxon>Chromatiales</taxon>
        <taxon>Chromatiaceae</taxon>
        <taxon>Rheinheimera</taxon>
    </lineage>
</organism>
<dbReference type="Pfam" id="PF04471">
    <property type="entry name" value="Mrr_cat"/>
    <property type="match status" value="1"/>
</dbReference>
<dbReference type="Gene3D" id="3.40.50.300">
    <property type="entry name" value="P-loop containing nucleotide triphosphate hydrolases"/>
    <property type="match status" value="1"/>
</dbReference>
<dbReference type="RefSeq" id="WP_310281500.1">
    <property type="nucleotide sequence ID" value="NZ_JAVDWR010000024.1"/>
</dbReference>
<reference evidence="4 5" key="1">
    <citation type="submission" date="2023-07" db="EMBL/GenBank/DDBJ databases">
        <title>Sorghum-associated microbial communities from plants grown in Nebraska, USA.</title>
        <authorList>
            <person name="Schachtman D."/>
        </authorList>
    </citation>
    <scope>NUCLEOTIDE SEQUENCE [LARGE SCALE GENOMIC DNA]</scope>
    <source>
        <strain evidence="4 5">4138</strain>
    </source>
</reference>
<feature type="region of interest" description="Disordered" evidence="1">
    <location>
        <begin position="732"/>
        <end position="753"/>
    </location>
</feature>
<dbReference type="SUPFAM" id="SSF52540">
    <property type="entry name" value="P-loop containing nucleoside triphosphate hydrolases"/>
    <property type="match status" value="1"/>
</dbReference>
<feature type="domain" description="Restriction endonuclease type IV Mrr" evidence="2">
    <location>
        <begin position="10"/>
        <end position="72"/>
    </location>
</feature>
<keyword evidence="4" id="KW-0808">Transferase</keyword>
<keyword evidence="4" id="KW-0418">Kinase</keyword>
<sequence length="753" mass="86908">MSNYDFKPLNDKEFENLCSDLLSSHFDVRFERFKQGKDSGIDGRFFNSDGEEIILQCKHWISTPFSQLVRALKVTEKPKIDKISPKRYIIAISSPLSRAEKKLISSALSPYIRSDSDIFGQEDLNDILSKHKDIEQRHYKLWLHSATIISHISNYAIHGRSEFSLTELARSSAKYVVTSNHTAAREILDRLGVVIITGEPGVGKTTLAEHLCLEYVANGYSYLKISDDIREAEQVFHPDTKQLIYFDDFLGRNYLEALKGHEGNTITQFIRRVLHNKNKRLILTSRSTILNQGRLLIDCFEHNNIKNNEHELKITSLTELDKAHILYNHIWHSGLESEYIDQLYFKKRYRIVIKHRNFNPRLISYITDASRLTTFSAEQYWQFVENALENPSQIWENAFIAQQDDFGRSLILLTVINGKAILEKDLSNAYHRYISLPINHNLIGRRDFYSNIRTLTGSFFNRSISLPNTAVINLFNPSIGDYVLRRYESDHQSIFWAILSLRTEQSLITLRSLINNNYFTEKDSLIICEQLISHLSTCNFEKCDIIYISSLCSIYKNLPYNVARIGDALLKAISFIQNEGTDNVTDYALEVIEWAANIKLISQQEALKFAKNNINGIYSDEEIRAMISLLTSIPESMEDLCQVLDEVENKVISMLAESPSDFFDLNDAFSSMSYADYDEANTKVRELIESKLEYLGIMSKYNNVTEILHNCDIEGELNTYFGGHYYDDGEYRNHRPQLTTTSTDEVDDLFDRS</sequence>
<dbReference type="Pfam" id="PF20720">
    <property type="entry name" value="nSTAND3"/>
    <property type="match status" value="1"/>
</dbReference>
<dbReference type="GO" id="GO:0016301">
    <property type="term" value="F:kinase activity"/>
    <property type="evidence" value="ECO:0007669"/>
    <property type="project" value="UniProtKB-KW"/>
</dbReference>
<accession>A0ABU1W4L7</accession>
<evidence type="ECO:0000313" key="4">
    <source>
        <dbReference type="EMBL" id="MDR7122889.1"/>
    </source>
</evidence>
<evidence type="ECO:0000313" key="5">
    <source>
        <dbReference type="Proteomes" id="UP001257909"/>
    </source>
</evidence>
<feature type="domain" description="Novel STAND NTPase 3" evidence="3">
    <location>
        <begin position="175"/>
        <end position="332"/>
    </location>
</feature>
<protein>
    <submittedName>
        <fullName evidence="4">Adenylate kinase family enzyme</fullName>
    </submittedName>
</protein>
<dbReference type="InterPro" id="IPR049050">
    <property type="entry name" value="nSTAND3"/>
</dbReference>
<proteinExistence type="predicted"/>
<evidence type="ECO:0000259" key="3">
    <source>
        <dbReference type="Pfam" id="PF20720"/>
    </source>
</evidence>
<evidence type="ECO:0000256" key="1">
    <source>
        <dbReference type="SAM" id="MobiDB-lite"/>
    </source>
</evidence>
<dbReference type="InterPro" id="IPR007560">
    <property type="entry name" value="Restrct_endonuc_IV_Mrr"/>
</dbReference>
<name>A0ABU1W4L7_9GAMM</name>
<comment type="caution">
    <text evidence="4">The sequence shown here is derived from an EMBL/GenBank/DDBJ whole genome shotgun (WGS) entry which is preliminary data.</text>
</comment>
<evidence type="ECO:0000259" key="2">
    <source>
        <dbReference type="Pfam" id="PF04471"/>
    </source>
</evidence>
<feature type="compositionally biased region" description="Acidic residues" evidence="1">
    <location>
        <begin position="744"/>
        <end position="753"/>
    </location>
</feature>
<gene>
    <name evidence="4" type="ORF">J2W69_003867</name>
</gene>
<dbReference type="Proteomes" id="UP001257909">
    <property type="component" value="Unassembled WGS sequence"/>
</dbReference>
<dbReference type="EMBL" id="JAVDWR010000024">
    <property type="protein sequence ID" value="MDR7122889.1"/>
    <property type="molecule type" value="Genomic_DNA"/>
</dbReference>